<dbReference type="GO" id="GO:0030001">
    <property type="term" value="P:metal ion transport"/>
    <property type="evidence" value="ECO:0007669"/>
    <property type="project" value="InterPro"/>
</dbReference>
<evidence type="ECO:0000313" key="3">
    <source>
        <dbReference type="EMBL" id="MRH43591.1"/>
    </source>
</evidence>
<dbReference type="Pfam" id="PF01297">
    <property type="entry name" value="ZnuA"/>
    <property type="match status" value="1"/>
</dbReference>
<dbReference type="InterPro" id="IPR006127">
    <property type="entry name" value="ZnuA-like"/>
</dbReference>
<dbReference type="EMBL" id="WJNG01000010">
    <property type="protein sequence ID" value="MRH43591.1"/>
    <property type="molecule type" value="Genomic_DNA"/>
</dbReference>
<feature type="coiled-coil region" evidence="1">
    <location>
        <begin position="200"/>
        <end position="227"/>
    </location>
</feature>
<dbReference type="PROSITE" id="PS51257">
    <property type="entry name" value="PROKAR_LIPOPROTEIN"/>
    <property type="match status" value="1"/>
</dbReference>
<dbReference type="Gene3D" id="3.40.50.1980">
    <property type="entry name" value="Nitrogenase molybdenum iron protein domain"/>
    <property type="match status" value="2"/>
</dbReference>
<evidence type="ECO:0000256" key="1">
    <source>
        <dbReference type="SAM" id="Coils"/>
    </source>
</evidence>
<dbReference type="SUPFAM" id="SSF53807">
    <property type="entry name" value="Helical backbone' metal receptor"/>
    <property type="match status" value="1"/>
</dbReference>
<accession>A0A6A8DIL2</accession>
<keyword evidence="1" id="KW-0175">Coiled coil</keyword>
<sequence length="342" mass="38525">MLKIFARLIVLLLIVVLSACGARDEVSSNSSGEVQLLTIYTSMYPLEYFASEIGGAHTDVISILPAGADAHTYEPTSKTMIDIASADAFIYNGAGLEAYAVKINQTLKDENVMIVEATNGIVLLGSNHEHEDEPDVHEEDAHEHEDGIDDHEEDVHDHEDKIDDHNHGDVDPHVWLDPIRAITLAENIKNVLIDIKPDATEDFEENFQDLKSRLEQLDEEFHSKLEAQERNKILVTHAAYGYWENAYGLEQIAINGLSPSDEPSQKKIENVIKLVDKHDINYLLFEQNVRPKVAEVIQSETGVESREIHNLAVLTEDDIEKNENYFTLMHQNLEVLLSVLEK</sequence>
<dbReference type="InterPro" id="IPR050492">
    <property type="entry name" value="Bact_metal-bind_prot9"/>
</dbReference>
<dbReference type="Proteomes" id="UP000799092">
    <property type="component" value="Unassembled WGS sequence"/>
</dbReference>
<keyword evidence="4" id="KW-1185">Reference proteome</keyword>
<proteinExistence type="predicted"/>
<feature type="region of interest" description="Disordered" evidence="2">
    <location>
        <begin position="129"/>
        <end position="160"/>
    </location>
</feature>
<gene>
    <name evidence="3" type="ORF">GH741_12960</name>
</gene>
<dbReference type="PANTHER" id="PTHR42953">
    <property type="entry name" value="HIGH-AFFINITY ZINC UPTAKE SYSTEM PROTEIN ZNUA-RELATED"/>
    <property type="match status" value="1"/>
</dbReference>
<evidence type="ECO:0000313" key="4">
    <source>
        <dbReference type="Proteomes" id="UP000799092"/>
    </source>
</evidence>
<organism evidence="3 4">
    <name type="scientific">Aquibacillus halophilus</name>
    <dbReference type="NCBI Taxonomy" id="930132"/>
    <lineage>
        <taxon>Bacteria</taxon>
        <taxon>Bacillati</taxon>
        <taxon>Bacillota</taxon>
        <taxon>Bacilli</taxon>
        <taxon>Bacillales</taxon>
        <taxon>Bacillaceae</taxon>
        <taxon>Aquibacillus</taxon>
    </lineage>
</organism>
<name>A0A6A8DIL2_9BACI</name>
<dbReference type="PANTHER" id="PTHR42953:SF8">
    <property type="entry name" value="ZINT DOMAIN-CONTAINING PROTEIN"/>
    <property type="match status" value="1"/>
</dbReference>
<protein>
    <submittedName>
        <fullName evidence="3">Adhesin</fullName>
    </submittedName>
</protein>
<reference evidence="3" key="1">
    <citation type="submission" date="2019-11" db="EMBL/GenBank/DDBJ databases">
        <authorList>
            <person name="Li J."/>
        </authorList>
    </citation>
    <scope>NUCLEOTIDE SEQUENCE</scope>
    <source>
        <strain evidence="3">B6B</strain>
    </source>
</reference>
<evidence type="ECO:0000256" key="2">
    <source>
        <dbReference type="SAM" id="MobiDB-lite"/>
    </source>
</evidence>
<comment type="caution">
    <text evidence="3">The sequence shown here is derived from an EMBL/GenBank/DDBJ whole genome shotgun (WGS) entry which is preliminary data.</text>
</comment>
<dbReference type="GO" id="GO:0046872">
    <property type="term" value="F:metal ion binding"/>
    <property type="evidence" value="ECO:0007669"/>
    <property type="project" value="InterPro"/>
</dbReference>
<dbReference type="AlphaFoldDB" id="A0A6A8DIL2"/>